<gene>
    <name evidence="2" type="ORF">T4A_10866</name>
</gene>
<sequence length="453" mass="52583">MDRFCLLGALNINGAEVQDFLLYSFNSTLESCVANCFSYFILDICDFFSFNRKQKVCSRYKSLGNRTFFSNELVDDNEFYKLVNCTEAADAMDTFINEETEIETDFNKTEVIALKVLHEVCTIERLPFADSIKAKRITLVYPKTMEICLAQCRMSFSTVTCNAFLYSLVEESCILLHYNDIPQTQNEIRKSSSHFYKILNCDSDLNLVQIPEAPSTSSYANTKVEIVKLYMFYEICEIKKENFKTVQGVYDIDVNHRVYSLNKCLHLCRSASTTIRCQAVLFLQKKHFCRLLVNGLPQNFVITKDGEELVFMITCYKVKTIKNVPFEIFNHPKVFMTLLINRIKERLDNPPPMNYYLEEMKEICVVEAYKLQNLSEWAIIANITDVSCFKECLSMCVKHNFPEKCTAINFSLKNYCVLIKRDASKSYTVMEKSIFVEILQCVYGLFSHQIYDI</sequence>
<proteinExistence type="predicted"/>
<dbReference type="InterPro" id="IPR003609">
    <property type="entry name" value="Pan_app"/>
</dbReference>
<evidence type="ECO:0000313" key="2">
    <source>
        <dbReference type="EMBL" id="KRY77264.1"/>
    </source>
</evidence>
<accession>A0A0V1EU35</accession>
<organism evidence="2 3">
    <name type="scientific">Trichinella pseudospiralis</name>
    <name type="common">Parasitic roundworm</name>
    <dbReference type="NCBI Taxonomy" id="6337"/>
    <lineage>
        <taxon>Eukaryota</taxon>
        <taxon>Metazoa</taxon>
        <taxon>Ecdysozoa</taxon>
        <taxon>Nematoda</taxon>
        <taxon>Enoplea</taxon>
        <taxon>Dorylaimia</taxon>
        <taxon>Trichinellida</taxon>
        <taxon>Trichinellidae</taxon>
        <taxon>Trichinella</taxon>
    </lineage>
</organism>
<protein>
    <recommendedName>
        <fullName evidence="1">Apple domain-containing protein</fullName>
    </recommendedName>
</protein>
<feature type="domain" description="Apple" evidence="1">
    <location>
        <begin position="236"/>
        <end position="315"/>
    </location>
</feature>
<dbReference type="SUPFAM" id="SSF57414">
    <property type="entry name" value="Hairpin loop containing domain-like"/>
    <property type="match status" value="1"/>
</dbReference>
<evidence type="ECO:0000313" key="3">
    <source>
        <dbReference type="Proteomes" id="UP000054632"/>
    </source>
</evidence>
<evidence type="ECO:0000259" key="1">
    <source>
        <dbReference type="PROSITE" id="PS50948"/>
    </source>
</evidence>
<reference evidence="2 3" key="1">
    <citation type="submission" date="2015-01" db="EMBL/GenBank/DDBJ databases">
        <title>Evolution of Trichinella species and genotypes.</title>
        <authorList>
            <person name="Korhonen P.K."/>
            <person name="Edoardo P."/>
            <person name="Giuseppe L.R."/>
            <person name="Gasser R.B."/>
        </authorList>
    </citation>
    <scope>NUCLEOTIDE SEQUENCE [LARGE SCALE GENOMIC DNA]</scope>
    <source>
        <strain evidence="2">ISS13</strain>
    </source>
</reference>
<dbReference type="AlphaFoldDB" id="A0A0V1EU35"/>
<dbReference type="PROSITE" id="PS50948">
    <property type="entry name" value="PAN"/>
    <property type="match status" value="2"/>
</dbReference>
<dbReference type="Proteomes" id="UP000054632">
    <property type="component" value="Unassembled WGS sequence"/>
</dbReference>
<comment type="caution">
    <text evidence="2">The sequence shown here is derived from an EMBL/GenBank/DDBJ whole genome shotgun (WGS) entry which is preliminary data.</text>
</comment>
<feature type="domain" description="Apple" evidence="1">
    <location>
        <begin position="121"/>
        <end position="201"/>
    </location>
</feature>
<dbReference type="EMBL" id="JYDR01000008">
    <property type="protein sequence ID" value="KRY77264.1"/>
    <property type="molecule type" value="Genomic_DNA"/>
</dbReference>
<name>A0A0V1EU35_TRIPS</name>